<proteinExistence type="predicted"/>
<dbReference type="EMBL" id="CAADRA010001474">
    <property type="protein sequence ID" value="VFT82062.1"/>
    <property type="molecule type" value="Genomic_DNA"/>
</dbReference>
<reference evidence="1" key="2">
    <citation type="submission" date="2019-06" db="EMBL/GenBank/DDBJ databases">
        <title>Genomics analysis of Aphanomyces spp. identifies a new class of oomycete effector associated with host adaptation.</title>
        <authorList>
            <person name="Gaulin E."/>
        </authorList>
    </citation>
    <scope>NUCLEOTIDE SEQUENCE</scope>
    <source>
        <strain evidence="1">CBS 578.67</strain>
    </source>
</reference>
<name>A0A485KDQ4_9STRA</name>
<gene>
    <name evidence="2" type="primary">Aste57867_4974</name>
    <name evidence="1" type="ORF">As57867_004961</name>
    <name evidence="2" type="ORF">ASTE57867_4974</name>
</gene>
<protein>
    <submittedName>
        <fullName evidence="2">Aste57867_4974 protein</fullName>
    </submittedName>
</protein>
<organism evidence="2 3">
    <name type="scientific">Aphanomyces stellatus</name>
    <dbReference type="NCBI Taxonomy" id="120398"/>
    <lineage>
        <taxon>Eukaryota</taxon>
        <taxon>Sar</taxon>
        <taxon>Stramenopiles</taxon>
        <taxon>Oomycota</taxon>
        <taxon>Saprolegniomycetes</taxon>
        <taxon>Saprolegniales</taxon>
        <taxon>Verrucalvaceae</taxon>
        <taxon>Aphanomyces</taxon>
    </lineage>
</organism>
<accession>A0A485KDQ4</accession>
<evidence type="ECO:0000313" key="3">
    <source>
        <dbReference type="Proteomes" id="UP000332933"/>
    </source>
</evidence>
<dbReference type="AlphaFoldDB" id="A0A485KDQ4"/>
<keyword evidence="3" id="KW-1185">Reference proteome</keyword>
<reference evidence="2 3" key="1">
    <citation type="submission" date="2019-03" db="EMBL/GenBank/DDBJ databases">
        <authorList>
            <person name="Gaulin E."/>
            <person name="Dumas B."/>
        </authorList>
    </citation>
    <scope>NUCLEOTIDE SEQUENCE [LARGE SCALE GENOMIC DNA]</scope>
    <source>
        <strain evidence="2">CBS 568.67</strain>
    </source>
</reference>
<sequence length="112" mass="12541">MLCTFRTIHTAKTVQFFPRIFCILLLCIDILANNWELIDYVGNARRFVTPHLGADTVDVIDANFIKMRDSSTYFLSMGNFLIQDATNDTCGTLAIVYPVNATTTIGSAVRLE</sequence>
<evidence type="ECO:0000313" key="1">
    <source>
        <dbReference type="EMBL" id="KAF0711952.1"/>
    </source>
</evidence>
<dbReference type="EMBL" id="VJMH01001473">
    <property type="protein sequence ID" value="KAF0711952.1"/>
    <property type="molecule type" value="Genomic_DNA"/>
</dbReference>
<evidence type="ECO:0000313" key="2">
    <source>
        <dbReference type="EMBL" id="VFT82062.1"/>
    </source>
</evidence>
<dbReference type="Proteomes" id="UP000332933">
    <property type="component" value="Unassembled WGS sequence"/>
</dbReference>